<dbReference type="GO" id="GO:0016740">
    <property type="term" value="F:transferase activity"/>
    <property type="evidence" value="ECO:0007669"/>
    <property type="project" value="UniProtKB-KW"/>
</dbReference>
<protein>
    <recommendedName>
        <fullName evidence="5">Methyltransferase domain-containing protein</fullName>
    </recommendedName>
</protein>
<organism evidence="3 4">
    <name type="scientific">Rhizoctonia solani</name>
    <dbReference type="NCBI Taxonomy" id="456999"/>
    <lineage>
        <taxon>Eukaryota</taxon>
        <taxon>Fungi</taxon>
        <taxon>Dikarya</taxon>
        <taxon>Basidiomycota</taxon>
        <taxon>Agaricomycotina</taxon>
        <taxon>Agaricomycetes</taxon>
        <taxon>Cantharellales</taxon>
        <taxon>Ceratobasidiaceae</taxon>
        <taxon>Rhizoctonia</taxon>
    </lineage>
</organism>
<dbReference type="PANTHER" id="PTHR43861:SF3">
    <property type="entry name" value="PUTATIVE (AFU_ORTHOLOGUE AFUA_2G14390)-RELATED"/>
    <property type="match status" value="1"/>
</dbReference>
<dbReference type="EMBL" id="CAJMWX010001079">
    <property type="protein sequence ID" value="CAE6465986.1"/>
    <property type="molecule type" value="Genomic_DNA"/>
</dbReference>
<dbReference type="Pfam" id="PF13489">
    <property type="entry name" value="Methyltransf_23"/>
    <property type="match status" value="1"/>
</dbReference>
<dbReference type="Gene3D" id="3.40.50.150">
    <property type="entry name" value="Vaccinia Virus protein VP39"/>
    <property type="match status" value="1"/>
</dbReference>
<evidence type="ECO:0008006" key="5">
    <source>
        <dbReference type="Google" id="ProtNLM"/>
    </source>
</evidence>
<dbReference type="CDD" id="cd02440">
    <property type="entry name" value="AdoMet_MTases"/>
    <property type="match status" value="1"/>
</dbReference>
<gene>
    <name evidence="3" type="ORF">RDB_LOCUS98529</name>
</gene>
<dbReference type="Proteomes" id="UP000663888">
    <property type="component" value="Unassembled WGS sequence"/>
</dbReference>
<evidence type="ECO:0000256" key="1">
    <source>
        <dbReference type="ARBA" id="ARBA00022679"/>
    </source>
</evidence>
<dbReference type="PANTHER" id="PTHR43861">
    <property type="entry name" value="TRANS-ACONITATE 2-METHYLTRANSFERASE-RELATED"/>
    <property type="match status" value="1"/>
</dbReference>
<proteinExistence type="predicted"/>
<comment type="caution">
    <text evidence="3">The sequence shown here is derived from an EMBL/GenBank/DDBJ whole genome shotgun (WGS) entry which is preliminary data.</text>
</comment>
<dbReference type="SUPFAM" id="SSF53335">
    <property type="entry name" value="S-adenosyl-L-methionine-dependent methyltransferases"/>
    <property type="match status" value="1"/>
</dbReference>
<evidence type="ECO:0000256" key="2">
    <source>
        <dbReference type="SAM" id="MobiDB-lite"/>
    </source>
</evidence>
<evidence type="ECO:0000313" key="4">
    <source>
        <dbReference type="Proteomes" id="UP000663888"/>
    </source>
</evidence>
<evidence type="ECO:0000313" key="3">
    <source>
        <dbReference type="EMBL" id="CAE6465986.1"/>
    </source>
</evidence>
<dbReference type="AlphaFoldDB" id="A0A8H3BSX4"/>
<sequence>MSQTAAHSHVNTGNVAGHHVHSRPAPGGFKEANRQWFDSKAHSHEGGYEAEPAAVEMARKASETYLKAFPFDKNQTVVLDFASGTGMISQNLSPHSKKIIGVDISSKSVEFYNERFATKGVSPEEVKSICFDITERSRVEKDPLDGIEFDVIVCSGAYHHLDDINETTKALASYLKPGTGTLVITDFIASPEAASLLSHHEHVVVNASGFTEELIRSAFVDAGGLQEFSFKPAFQLSWNEKTADLFVAKAVRPSL</sequence>
<feature type="compositionally biased region" description="Polar residues" evidence="2">
    <location>
        <begin position="1"/>
        <end position="14"/>
    </location>
</feature>
<accession>A0A8H3BSX4</accession>
<reference evidence="3" key="1">
    <citation type="submission" date="2021-01" db="EMBL/GenBank/DDBJ databases">
        <authorList>
            <person name="Kaushik A."/>
        </authorList>
    </citation>
    <scope>NUCLEOTIDE SEQUENCE</scope>
    <source>
        <strain evidence="3">AG4-R118</strain>
    </source>
</reference>
<keyword evidence="1" id="KW-0808">Transferase</keyword>
<dbReference type="InterPro" id="IPR029063">
    <property type="entry name" value="SAM-dependent_MTases_sf"/>
</dbReference>
<name>A0A8H3BSX4_9AGAM</name>
<feature type="region of interest" description="Disordered" evidence="2">
    <location>
        <begin position="1"/>
        <end position="31"/>
    </location>
</feature>